<protein>
    <submittedName>
        <fullName evidence="1">Histidine phosphatase family protein</fullName>
    </submittedName>
</protein>
<dbReference type="AlphaFoldDB" id="A0A5C4T5V3"/>
<evidence type="ECO:0000313" key="1">
    <source>
        <dbReference type="EMBL" id="TNJ64443.1"/>
    </source>
</evidence>
<dbReference type="InterPro" id="IPR029033">
    <property type="entry name" value="His_PPase_superfam"/>
</dbReference>
<keyword evidence="2" id="KW-1185">Reference proteome</keyword>
<proteinExistence type="predicted"/>
<dbReference type="SUPFAM" id="SSF53254">
    <property type="entry name" value="Phosphoglycerate mutase-like"/>
    <property type="match status" value="1"/>
</dbReference>
<dbReference type="Gene3D" id="3.40.50.1240">
    <property type="entry name" value="Phosphoglycerate mutase-like"/>
    <property type="match status" value="1"/>
</dbReference>
<dbReference type="Proteomes" id="UP000307943">
    <property type="component" value="Unassembled WGS sequence"/>
</dbReference>
<comment type="caution">
    <text evidence="1">The sequence shown here is derived from an EMBL/GenBank/DDBJ whole genome shotgun (WGS) entry which is preliminary data.</text>
</comment>
<name>A0A5C4T5V3_9BACL</name>
<dbReference type="EMBL" id="VDCQ01000029">
    <property type="protein sequence ID" value="TNJ64443.1"/>
    <property type="molecule type" value="Genomic_DNA"/>
</dbReference>
<gene>
    <name evidence="1" type="ORF">FE784_20185</name>
</gene>
<dbReference type="RefSeq" id="WP_139604036.1">
    <property type="nucleotide sequence ID" value="NZ_VDCQ01000029.1"/>
</dbReference>
<reference evidence="1 2" key="1">
    <citation type="submission" date="2019-05" db="EMBL/GenBank/DDBJ databases">
        <title>We sequenced the genome of Paenibacillus hemerocallicola KCTC 33185 for further insight into its adaptation and study the phylogeny of Paenibacillus.</title>
        <authorList>
            <person name="Narsing Rao M.P."/>
        </authorList>
    </citation>
    <scope>NUCLEOTIDE SEQUENCE [LARGE SCALE GENOMIC DNA]</scope>
    <source>
        <strain evidence="1 2">KCTC 33185</strain>
    </source>
</reference>
<dbReference type="OrthoDB" id="9782128at2"/>
<accession>A0A5C4T5V3</accession>
<organism evidence="1 2">
    <name type="scientific">Paenibacillus hemerocallicola</name>
    <dbReference type="NCBI Taxonomy" id="1172614"/>
    <lineage>
        <taxon>Bacteria</taxon>
        <taxon>Bacillati</taxon>
        <taxon>Bacillota</taxon>
        <taxon>Bacilli</taxon>
        <taxon>Bacillales</taxon>
        <taxon>Paenibacillaceae</taxon>
        <taxon>Paenibacillus</taxon>
    </lineage>
</organism>
<dbReference type="InterPro" id="IPR013078">
    <property type="entry name" value="His_Pase_superF_clade-1"/>
</dbReference>
<sequence length="92" mass="10381">MGEESQASLRERGMSFIRDITAQYPGKKVLVISHGIFLGQTLKALLRDETTGDNLHNTSVTTVAHDGDRWEYVLYACTRHLRALDSEEHPPQ</sequence>
<evidence type="ECO:0000313" key="2">
    <source>
        <dbReference type="Proteomes" id="UP000307943"/>
    </source>
</evidence>
<dbReference type="Pfam" id="PF00300">
    <property type="entry name" value="His_Phos_1"/>
    <property type="match status" value="1"/>
</dbReference>